<protein>
    <recommendedName>
        <fullName evidence="3">Zinc ribbon domain-containing protein</fullName>
    </recommendedName>
</protein>
<proteinExistence type="predicted"/>
<sequence length="321" mass="35126">MSEGGARFTCPFCGAGFEAPKTFVYATCPYCGTTFRVDKPEAQVEHYLFAVNFDKNAAYRLVKDFALMQAGVAEDFESSTEFASAYQHFVPLYIFEVNVKALCKGEKVETSEEKVEIDVHGGEEVAYVVTPATHALPIGVPQGYSFPARSRRFFKPSVLKDGVYLQPSLDPEHVFSTVKEPYLRKAVSEAQTACGSAYEVVDNSKYIGLAHYPFWLIRYRYRGREYTAVVDASDGTVLYLEYPMSARGRAAGLAMGIVATLSAGLVGGAITTLIAKSFTPGVIGGAIASIPALVVAVQRFARFRGVYRFKPSEEAVFAPVR</sequence>
<feature type="transmembrane region" description="Helical" evidence="1">
    <location>
        <begin position="281"/>
        <end position="301"/>
    </location>
</feature>
<organism evidence="2">
    <name type="scientific">Ignisphaera aggregans</name>
    <dbReference type="NCBI Taxonomy" id="334771"/>
    <lineage>
        <taxon>Archaea</taxon>
        <taxon>Thermoproteota</taxon>
        <taxon>Thermoprotei</taxon>
        <taxon>Desulfurococcales</taxon>
        <taxon>Desulfurococcaceae</taxon>
        <taxon>Ignisphaera</taxon>
    </lineage>
</organism>
<keyword evidence="1" id="KW-0472">Membrane</keyword>
<dbReference type="EMBL" id="DTFF01000020">
    <property type="protein sequence ID" value="HGI87231.1"/>
    <property type="molecule type" value="Genomic_DNA"/>
</dbReference>
<reference evidence="2" key="1">
    <citation type="journal article" date="2020" name="mSystems">
        <title>Genome- and Community-Level Interaction Insights into Carbon Utilization and Element Cycling Functions of Hydrothermarchaeota in Hydrothermal Sediment.</title>
        <authorList>
            <person name="Zhou Z."/>
            <person name="Liu Y."/>
            <person name="Xu W."/>
            <person name="Pan J."/>
            <person name="Luo Z.H."/>
            <person name="Li M."/>
        </authorList>
    </citation>
    <scope>NUCLEOTIDE SEQUENCE [LARGE SCALE GENOMIC DNA]</scope>
    <source>
        <strain evidence="2">SpSt-732</strain>
    </source>
</reference>
<accession>A0A7C4BBF3</accession>
<evidence type="ECO:0000313" key="2">
    <source>
        <dbReference type="EMBL" id="HGI87231.1"/>
    </source>
</evidence>
<gene>
    <name evidence="2" type="ORF">ENV14_02370</name>
</gene>
<keyword evidence="1" id="KW-0812">Transmembrane</keyword>
<comment type="caution">
    <text evidence="2">The sequence shown here is derived from an EMBL/GenBank/DDBJ whole genome shotgun (WGS) entry which is preliminary data.</text>
</comment>
<evidence type="ECO:0000256" key="1">
    <source>
        <dbReference type="SAM" id="Phobius"/>
    </source>
</evidence>
<feature type="transmembrane region" description="Helical" evidence="1">
    <location>
        <begin position="250"/>
        <end position="275"/>
    </location>
</feature>
<evidence type="ECO:0008006" key="3">
    <source>
        <dbReference type="Google" id="ProtNLM"/>
    </source>
</evidence>
<keyword evidence="1" id="KW-1133">Transmembrane helix</keyword>
<dbReference type="AlphaFoldDB" id="A0A7C4BBF3"/>
<name>A0A7C4BBF3_9CREN</name>